<evidence type="ECO:0000313" key="3">
    <source>
        <dbReference type="Proteomes" id="UP000671879"/>
    </source>
</evidence>
<keyword evidence="3" id="KW-1185">Reference proteome</keyword>
<reference evidence="3" key="1">
    <citation type="submission" date="2021-04" db="EMBL/GenBank/DDBJ databases">
        <title>A novel Synergistetes isolate from a pyrite-forming mixed culture.</title>
        <authorList>
            <person name="Bunk B."/>
            <person name="Sproer C."/>
            <person name="Spring S."/>
            <person name="Pester M."/>
        </authorList>
    </citation>
    <scope>NUCLEOTIDE SEQUENCE [LARGE SCALE GENOMIC DNA]</scope>
    <source>
        <strain evidence="3">J.5.4.2-T.3.5.2</strain>
    </source>
</reference>
<dbReference type="InterPro" id="IPR007487">
    <property type="entry name" value="ABC_transpt-TYRBP-like"/>
</dbReference>
<dbReference type="Proteomes" id="UP000671879">
    <property type="component" value="Chromosome"/>
</dbReference>
<proteinExistence type="predicted"/>
<feature type="chain" id="PRO_5040212998" description="ABC transporter substrate-binding protein" evidence="1">
    <location>
        <begin position="23"/>
        <end position="340"/>
    </location>
</feature>
<feature type="signal peptide" evidence="1">
    <location>
        <begin position="1"/>
        <end position="22"/>
    </location>
</feature>
<dbReference type="KEGG" id="aram:KAR29_12765"/>
<evidence type="ECO:0008006" key="4">
    <source>
        <dbReference type="Google" id="ProtNLM"/>
    </source>
</evidence>
<keyword evidence="1" id="KW-0732">Signal</keyword>
<evidence type="ECO:0000313" key="2">
    <source>
        <dbReference type="EMBL" id="QTX32162.1"/>
    </source>
</evidence>
<sequence>MRFRLVAAAALLLLASFRPAGATEVFVVSSYHAGDLCDRPQHEAAVEALRQSHIEGLRFRSYHLDSRRRPPEEVHASVRLIVDDLRRHRPDLVLTVDDPAFALLYREVLSLPSVRLVFTGLNRPAEAYSRETPFLDDRGRPDRNITGVFEHLFMKEQLELLETVLGRPLRKVALLHSTDPVGLILKEQIVAELADTPYADSLVVTAVDDLEGVRSAALAVGADESVDAYIAATLSVASPGGRLTLDDVAPLLTKGTGKIDLALNSAFAELGFFGGVSVDFHQMGFQAGLMAAKLLKGQEVARLPVERARRSLVVVNRRRVGELGLRLSAPFLAVVDRFIQ</sequence>
<organism evidence="2 3">
    <name type="scientific">Aminithiophilus ramosus</name>
    <dbReference type="NCBI Taxonomy" id="3029084"/>
    <lineage>
        <taxon>Bacteria</taxon>
        <taxon>Thermotogati</taxon>
        <taxon>Synergistota</taxon>
        <taxon>Synergistia</taxon>
        <taxon>Synergistales</taxon>
        <taxon>Aminithiophilaceae</taxon>
        <taxon>Aminithiophilus</taxon>
    </lineage>
</organism>
<dbReference type="EMBL" id="CP072943">
    <property type="protein sequence ID" value="QTX32162.1"/>
    <property type="molecule type" value="Genomic_DNA"/>
</dbReference>
<dbReference type="AlphaFoldDB" id="A0A9Q7ANN3"/>
<dbReference type="Pfam" id="PF04392">
    <property type="entry name" value="ABC_sub_bind"/>
    <property type="match status" value="1"/>
</dbReference>
<dbReference type="Gene3D" id="3.40.50.2300">
    <property type="match status" value="2"/>
</dbReference>
<dbReference type="RefSeq" id="WP_274373377.1">
    <property type="nucleotide sequence ID" value="NZ_CP072943.1"/>
</dbReference>
<name>A0A9Q7ANN3_9BACT</name>
<dbReference type="PANTHER" id="PTHR35271">
    <property type="entry name" value="ABC TRANSPORTER, SUBSTRATE-BINDING LIPOPROTEIN-RELATED"/>
    <property type="match status" value="1"/>
</dbReference>
<dbReference type="PANTHER" id="PTHR35271:SF1">
    <property type="entry name" value="ABC TRANSPORTER, SUBSTRATE-BINDING LIPOPROTEIN"/>
    <property type="match status" value="1"/>
</dbReference>
<gene>
    <name evidence="2" type="ORF">KAR29_12765</name>
</gene>
<evidence type="ECO:0000256" key="1">
    <source>
        <dbReference type="SAM" id="SignalP"/>
    </source>
</evidence>
<protein>
    <recommendedName>
        <fullName evidence="4">ABC transporter substrate-binding protein</fullName>
    </recommendedName>
</protein>
<accession>A0A9Q7ANN3</accession>